<proteinExistence type="predicted"/>
<protein>
    <submittedName>
        <fullName evidence="2">Uncharacterized protein</fullName>
    </submittedName>
</protein>
<sequence length="504" mass="54829">MVPLAASTRRKVPAVSLSPAKGGGGGVGGALQSPDLMQSDVLMLWWPLLLGLSQTLGDPRNEVRVKGLTTLLGIINKHFFPSAAGAGLNGPDGGGDGDDNGDAPSPQRGDLQTLQLIFRGILVPALEFEEMDGNSTSGCAPELLPPKFVHLATVPPPRGRECVVHPPPAGVDRNDVRAPRGRVRGALHQVPRRVRERSPRRGVPRDAQQLPFVRLRPPRREGTAPPSAVRDEGPQPRGRHGRHVGHRVPHAVPRPFRAGTPTLVPPGDGGRHGRAEGGNDARSRRVDGRVRQGAAVLLEQAVHRLQRGDGHRLPFDEREHSEQHGRALVHIPDERAWEGHQGLGEGRGDNGLELVLAHLRAVPVSSLLWPRTIRPHYLENVLYARRWMTKFLLSLMTQRDVSVLSSKPCQQVLRDESGAILQAFVSKEVNESSSIEMRNISKMVSDLLDCFSGLSDEKMATLPWLSPVLSTCIQTNNVTIRTSVQILLTRLLNGQKSHQGSSPG</sequence>
<comment type="caution">
    <text evidence="2">The sequence shown here is derived from an EMBL/GenBank/DDBJ whole genome shotgun (WGS) entry which is preliminary data.</text>
</comment>
<feature type="compositionally biased region" description="Basic residues" evidence="1">
    <location>
        <begin position="237"/>
        <end position="249"/>
    </location>
</feature>
<feature type="region of interest" description="Disordered" evidence="1">
    <location>
        <begin position="1"/>
        <end position="27"/>
    </location>
</feature>
<keyword evidence="3" id="KW-1185">Reference proteome</keyword>
<evidence type="ECO:0000313" key="2">
    <source>
        <dbReference type="EMBL" id="EJK63690.1"/>
    </source>
</evidence>
<feature type="compositionally biased region" description="Basic and acidic residues" evidence="1">
    <location>
        <begin position="269"/>
        <end position="286"/>
    </location>
</feature>
<reference evidence="2 3" key="1">
    <citation type="journal article" date="2012" name="Genome Biol.">
        <title>Genome and low-iron response of an oceanic diatom adapted to chronic iron limitation.</title>
        <authorList>
            <person name="Lommer M."/>
            <person name="Specht M."/>
            <person name="Roy A.S."/>
            <person name="Kraemer L."/>
            <person name="Andreson R."/>
            <person name="Gutowska M.A."/>
            <person name="Wolf J."/>
            <person name="Bergner S.V."/>
            <person name="Schilhabel M.B."/>
            <person name="Klostermeier U.C."/>
            <person name="Beiko R.G."/>
            <person name="Rosenstiel P."/>
            <person name="Hippler M."/>
            <person name="Laroche J."/>
        </authorList>
    </citation>
    <scope>NUCLEOTIDE SEQUENCE [LARGE SCALE GENOMIC DNA]</scope>
    <source>
        <strain evidence="2 3">CCMP1005</strain>
    </source>
</reference>
<dbReference type="AlphaFoldDB" id="K0SEG2"/>
<evidence type="ECO:0000313" key="3">
    <source>
        <dbReference type="Proteomes" id="UP000266841"/>
    </source>
</evidence>
<dbReference type="EMBL" id="AGNL01018063">
    <property type="protein sequence ID" value="EJK63690.1"/>
    <property type="molecule type" value="Genomic_DNA"/>
</dbReference>
<name>K0SEG2_THAOC</name>
<organism evidence="2 3">
    <name type="scientific">Thalassiosira oceanica</name>
    <name type="common">Marine diatom</name>
    <dbReference type="NCBI Taxonomy" id="159749"/>
    <lineage>
        <taxon>Eukaryota</taxon>
        <taxon>Sar</taxon>
        <taxon>Stramenopiles</taxon>
        <taxon>Ochrophyta</taxon>
        <taxon>Bacillariophyta</taxon>
        <taxon>Coscinodiscophyceae</taxon>
        <taxon>Thalassiosirophycidae</taxon>
        <taxon>Thalassiosirales</taxon>
        <taxon>Thalassiosiraceae</taxon>
        <taxon>Thalassiosira</taxon>
    </lineage>
</organism>
<accession>K0SEG2</accession>
<dbReference type="Proteomes" id="UP000266841">
    <property type="component" value="Unassembled WGS sequence"/>
</dbReference>
<feature type="region of interest" description="Disordered" evidence="1">
    <location>
        <begin position="191"/>
        <end position="286"/>
    </location>
</feature>
<feature type="compositionally biased region" description="Basic residues" evidence="1">
    <location>
        <begin position="191"/>
        <end position="202"/>
    </location>
</feature>
<evidence type="ECO:0000256" key="1">
    <source>
        <dbReference type="SAM" id="MobiDB-lite"/>
    </source>
</evidence>
<feature type="region of interest" description="Disordered" evidence="1">
    <location>
        <begin position="86"/>
        <end position="109"/>
    </location>
</feature>
<gene>
    <name evidence="2" type="ORF">THAOC_15637</name>
</gene>